<keyword evidence="14" id="KW-0460">Magnesium</keyword>
<dbReference type="GO" id="GO:0005886">
    <property type="term" value="C:plasma membrane"/>
    <property type="evidence" value="ECO:0007669"/>
    <property type="project" value="UniProtKB-SubCell"/>
</dbReference>
<protein>
    <recommendedName>
        <fullName evidence="4">Copper-exporting P-type ATPase</fullName>
        <ecNumber evidence="3">7.2.2.8</ecNumber>
    </recommendedName>
    <alternativeName>
        <fullName evidence="20">Copper-exporting P-type ATPase A</fullName>
    </alternativeName>
    <alternativeName>
        <fullName evidence="21">Cu(+)-exporting ATPase</fullName>
    </alternativeName>
</protein>
<comment type="catalytic activity">
    <reaction evidence="22">
        <text>Cu(+)(in) + ATP + H2O = Cu(+)(out) + ADP + phosphate + H(+)</text>
        <dbReference type="Rhea" id="RHEA:25792"/>
        <dbReference type="ChEBI" id="CHEBI:15377"/>
        <dbReference type="ChEBI" id="CHEBI:15378"/>
        <dbReference type="ChEBI" id="CHEBI:30616"/>
        <dbReference type="ChEBI" id="CHEBI:43474"/>
        <dbReference type="ChEBI" id="CHEBI:49552"/>
        <dbReference type="ChEBI" id="CHEBI:456216"/>
        <dbReference type="EC" id="7.2.2.8"/>
    </reaction>
</comment>
<feature type="transmembrane region" description="Helical" evidence="23">
    <location>
        <begin position="222"/>
        <end position="244"/>
    </location>
</feature>
<keyword evidence="9 23" id="KW-0479">Metal-binding</keyword>
<dbReference type="NCBIfam" id="TIGR01511">
    <property type="entry name" value="ATPase-IB1_Cu"/>
    <property type="match status" value="1"/>
</dbReference>
<dbReference type="Pfam" id="PF00122">
    <property type="entry name" value="E1-E2_ATPase"/>
    <property type="match status" value="1"/>
</dbReference>
<dbReference type="FunFam" id="2.70.150.10:FF:000002">
    <property type="entry name" value="Copper-transporting ATPase 1, putative"/>
    <property type="match status" value="1"/>
</dbReference>
<evidence type="ECO:0000256" key="23">
    <source>
        <dbReference type="RuleBase" id="RU362081"/>
    </source>
</evidence>
<evidence type="ECO:0000256" key="14">
    <source>
        <dbReference type="ARBA" id="ARBA00022842"/>
    </source>
</evidence>
<dbReference type="CDD" id="cd00371">
    <property type="entry name" value="HMA"/>
    <property type="match status" value="2"/>
</dbReference>
<keyword evidence="15" id="KW-1278">Translocase</keyword>
<dbReference type="InterPro" id="IPR023298">
    <property type="entry name" value="ATPase_P-typ_TM_dom_sf"/>
</dbReference>
<dbReference type="PROSITE" id="PS01047">
    <property type="entry name" value="HMA_1"/>
    <property type="match status" value="2"/>
</dbReference>
<keyword evidence="17" id="KW-0186">Copper</keyword>
<dbReference type="Gene3D" id="3.30.70.100">
    <property type="match status" value="2"/>
</dbReference>
<dbReference type="EMBL" id="LTDM01000007">
    <property type="protein sequence ID" value="OLS03448.1"/>
    <property type="molecule type" value="Genomic_DNA"/>
</dbReference>
<keyword evidence="11 23" id="KW-0547">Nucleotide-binding</keyword>
<keyword evidence="26" id="KW-1185">Reference proteome</keyword>
<keyword evidence="16 23" id="KW-1133">Transmembrane helix</keyword>
<keyword evidence="6 23" id="KW-1003">Cell membrane</keyword>
<evidence type="ECO:0000256" key="10">
    <source>
        <dbReference type="ARBA" id="ARBA00022737"/>
    </source>
</evidence>
<comment type="similarity">
    <text evidence="2 23">Belongs to the cation transport ATPase (P-type) (TC 3.A.3) family. Type IB subfamily.</text>
</comment>
<evidence type="ECO:0000256" key="20">
    <source>
        <dbReference type="ARBA" id="ARBA00029719"/>
    </source>
</evidence>
<dbReference type="GO" id="GO:0055070">
    <property type="term" value="P:copper ion homeostasis"/>
    <property type="evidence" value="ECO:0007669"/>
    <property type="project" value="TreeGrafter"/>
</dbReference>
<feature type="transmembrane region" description="Helical" evidence="23">
    <location>
        <begin position="250"/>
        <end position="272"/>
    </location>
</feature>
<evidence type="ECO:0000256" key="17">
    <source>
        <dbReference type="ARBA" id="ARBA00023008"/>
    </source>
</evidence>
<dbReference type="GO" id="GO:0016887">
    <property type="term" value="F:ATP hydrolysis activity"/>
    <property type="evidence" value="ECO:0007669"/>
    <property type="project" value="InterPro"/>
</dbReference>
<evidence type="ECO:0000256" key="8">
    <source>
        <dbReference type="ARBA" id="ARBA00022692"/>
    </source>
</evidence>
<dbReference type="Proteomes" id="UP000186112">
    <property type="component" value="Unassembled WGS sequence"/>
</dbReference>
<dbReference type="CDD" id="cd02094">
    <property type="entry name" value="P-type_ATPase_Cu-like"/>
    <property type="match status" value="1"/>
</dbReference>
<dbReference type="InterPro" id="IPR006122">
    <property type="entry name" value="HMA_Cu_ion-bd"/>
</dbReference>
<dbReference type="NCBIfam" id="TIGR01494">
    <property type="entry name" value="ATPase_P-type"/>
    <property type="match status" value="1"/>
</dbReference>
<dbReference type="AlphaFoldDB" id="A0A1U7M8C3"/>
<proteinExistence type="inferred from homology"/>
<dbReference type="FunFam" id="3.30.70.100:FF:000005">
    <property type="entry name" value="Copper-exporting P-type ATPase A"/>
    <property type="match status" value="2"/>
</dbReference>
<evidence type="ECO:0000256" key="16">
    <source>
        <dbReference type="ARBA" id="ARBA00022989"/>
    </source>
</evidence>
<dbReference type="InterPro" id="IPR017969">
    <property type="entry name" value="Heavy-metal-associated_CS"/>
</dbReference>
<dbReference type="FunFam" id="3.40.50.1000:FF:000144">
    <property type="entry name" value="copper-transporting ATPase 1 isoform X2"/>
    <property type="match status" value="1"/>
</dbReference>
<evidence type="ECO:0000256" key="3">
    <source>
        <dbReference type="ARBA" id="ARBA00012517"/>
    </source>
</evidence>
<keyword evidence="12" id="KW-0187">Copper transport</keyword>
<dbReference type="SUPFAM" id="SSF81653">
    <property type="entry name" value="Calcium ATPase, transduction domain A"/>
    <property type="match status" value="1"/>
</dbReference>
<feature type="domain" description="HMA" evidence="24">
    <location>
        <begin position="72"/>
        <end position="138"/>
    </location>
</feature>
<dbReference type="PROSITE" id="PS50846">
    <property type="entry name" value="HMA_2"/>
    <property type="match status" value="2"/>
</dbReference>
<dbReference type="InterPro" id="IPR008250">
    <property type="entry name" value="ATPase_P-typ_transduc_dom_A_sf"/>
</dbReference>
<evidence type="ECO:0000256" key="19">
    <source>
        <dbReference type="ARBA" id="ARBA00023136"/>
    </source>
</evidence>
<dbReference type="EC" id="7.2.2.8" evidence="3"/>
<evidence type="ECO:0000256" key="1">
    <source>
        <dbReference type="ARBA" id="ARBA00004651"/>
    </source>
</evidence>
<feature type="transmembrane region" description="Helical" evidence="23">
    <location>
        <begin position="405"/>
        <end position="425"/>
    </location>
</feature>
<dbReference type="InterPro" id="IPR023214">
    <property type="entry name" value="HAD_sf"/>
</dbReference>
<dbReference type="NCBIfam" id="TIGR01525">
    <property type="entry name" value="ATPase-IB_hvy"/>
    <property type="match status" value="1"/>
</dbReference>
<evidence type="ECO:0000256" key="22">
    <source>
        <dbReference type="ARBA" id="ARBA00049289"/>
    </source>
</evidence>
<evidence type="ECO:0000256" key="21">
    <source>
        <dbReference type="ARBA" id="ARBA00033239"/>
    </source>
</evidence>
<dbReference type="InterPro" id="IPR001757">
    <property type="entry name" value="P_typ_ATPase"/>
</dbReference>
<comment type="caution">
    <text evidence="25">The sequence shown here is derived from an EMBL/GenBank/DDBJ whole genome shotgun (WGS) entry which is preliminary data.</text>
</comment>
<dbReference type="PANTHER" id="PTHR43520:SF8">
    <property type="entry name" value="P-TYPE CU(+) TRANSPORTER"/>
    <property type="match status" value="1"/>
</dbReference>
<dbReference type="SFLD" id="SFLDS00003">
    <property type="entry name" value="Haloacid_Dehalogenase"/>
    <property type="match status" value="1"/>
</dbReference>
<feature type="transmembrane region" description="Helical" evidence="23">
    <location>
        <begin position="192"/>
        <end position="210"/>
    </location>
</feature>
<dbReference type="OrthoDB" id="9760364at2"/>
<evidence type="ECO:0000313" key="26">
    <source>
        <dbReference type="Proteomes" id="UP000186112"/>
    </source>
</evidence>
<dbReference type="GO" id="GO:0043682">
    <property type="term" value="F:P-type divalent copper transporter activity"/>
    <property type="evidence" value="ECO:0007669"/>
    <property type="project" value="TreeGrafter"/>
</dbReference>
<dbReference type="SFLD" id="SFLDF00027">
    <property type="entry name" value="p-type_atpase"/>
    <property type="match status" value="1"/>
</dbReference>
<organism evidence="25 26">
    <name type="scientific">Tissierella creatinophila DSM 6911</name>
    <dbReference type="NCBI Taxonomy" id="1123403"/>
    <lineage>
        <taxon>Bacteria</taxon>
        <taxon>Bacillati</taxon>
        <taxon>Bacillota</taxon>
        <taxon>Tissierellia</taxon>
        <taxon>Tissierellales</taxon>
        <taxon>Tissierellaceae</taxon>
        <taxon>Tissierella</taxon>
    </lineage>
</organism>
<evidence type="ECO:0000256" key="11">
    <source>
        <dbReference type="ARBA" id="ARBA00022741"/>
    </source>
</evidence>
<dbReference type="InterPro" id="IPR059000">
    <property type="entry name" value="ATPase_P-type_domA"/>
</dbReference>
<keyword evidence="13 23" id="KW-0067">ATP-binding</keyword>
<evidence type="ECO:0000256" key="2">
    <source>
        <dbReference type="ARBA" id="ARBA00006024"/>
    </source>
</evidence>
<evidence type="ECO:0000256" key="12">
    <source>
        <dbReference type="ARBA" id="ARBA00022796"/>
    </source>
</evidence>
<dbReference type="PRINTS" id="PR00942">
    <property type="entry name" value="CUATPASEI"/>
</dbReference>
<dbReference type="PROSITE" id="PS00154">
    <property type="entry name" value="ATPASE_E1_E2"/>
    <property type="match status" value="1"/>
</dbReference>
<dbReference type="InterPro" id="IPR023299">
    <property type="entry name" value="ATPase_P-typ_cyto_dom_N"/>
</dbReference>
<dbReference type="Gene3D" id="2.70.150.10">
    <property type="entry name" value="Calcium-transporting ATPase, cytoplasmic transduction domain A"/>
    <property type="match status" value="1"/>
</dbReference>
<dbReference type="PANTHER" id="PTHR43520">
    <property type="entry name" value="ATP7, ISOFORM B"/>
    <property type="match status" value="1"/>
</dbReference>
<dbReference type="InterPro" id="IPR027256">
    <property type="entry name" value="P-typ_ATPase_IB"/>
</dbReference>
<dbReference type="InterPro" id="IPR036412">
    <property type="entry name" value="HAD-like_sf"/>
</dbReference>
<evidence type="ECO:0000256" key="7">
    <source>
        <dbReference type="ARBA" id="ARBA00022553"/>
    </source>
</evidence>
<accession>A0A1U7M8C3</accession>
<dbReference type="GO" id="GO:0005507">
    <property type="term" value="F:copper ion binding"/>
    <property type="evidence" value="ECO:0007669"/>
    <property type="project" value="InterPro"/>
</dbReference>
<name>A0A1U7M8C3_TISCR</name>
<dbReference type="InterPro" id="IPR044492">
    <property type="entry name" value="P_typ_ATPase_HD_dom"/>
</dbReference>
<sequence>MINSKIDIEINGMTCAACSARVEKALNKKEGVINAVVNLLGQKATIEYDSNIVGPSELVNLIEKTGYEVPLVKRTYLIEGMTCAACSTRVDKALNKKEEIQKANVNLSTNKAVVEFSSGVLTDKDIIAIIEKAGYKAEVEIDRDLDREKELREKEIKSLKNSFIVSAILTIPLFSAMFFHMAGINNILTNGWFQFALATPVQFIIGYRFYNGAYKALRGGGANMDVLIAMGTSAAYFYSIYNLFAGVHEYYFEASATIITLILLGKTFEAIAKGKTSEAIKKLMGLQPKTALIIRDGEEIEIDIDDLNIGDIVIVKPGEKVPVDGVIVEGTSSLDESMITGESIPIDKAIGDEVIGATINKFGAFKFRATNIGKDTVLSQIIKLVEDAQGSKAPVQRLADKISGIFVPVVVGIALVTFLIFFLVFKDFNEGLINAVAVLVIACPCALGLATPTAIMVGTGKGAENGILIKSGEHLERTHEMDTIIFDKTGTITKGEPEVTDILFFNGFEEDEILRIAASVEKASEHPLGQSIVKYGETKLEKIVAAKNFTAVPGKGLEADFEGKKVLIGNRKLMKDNSVDIEEKENTLAELETLGKTAMLIAIDGQLSGIIAVADTIKETSLKAIKELQEMNLTVYMITGDNERTAKAIADQVGITNILADVLPENKAEKVEALKKEGKHVGMVGDGINDAPALAAADVGFAIGTGTDVAMEAADITLMRGDLSGVVTAIRLSHRTMKTIRQNLFWAFFYNTIGIPFSALGFLNPMVAGAAMAFSSVSVVTNSLRLKKFR</sequence>
<dbReference type="Gene3D" id="3.40.1110.10">
    <property type="entry name" value="Calcium-transporting ATPase, cytoplasmic domain N"/>
    <property type="match status" value="1"/>
</dbReference>
<dbReference type="InterPro" id="IPR006121">
    <property type="entry name" value="HMA_dom"/>
</dbReference>
<evidence type="ECO:0000259" key="24">
    <source>
        <dbReference type="PROSITE" id="PS50846"/>
    </source>
</evidence>
<keyword evidence="25" id="KW-0378">Hydrolase</keyword>
<dbReference type="RefSeq" id="WP_075724906.1">
    <property type="nucleotide sequence ID" value="NZ_LTDM01000007.1"/>
</dbReference>
<dbReference type="SUPFAM" id="SSF55008">
    <property type="entry name" value="HMA, heavy metal-associated domain"/>
    <property type="match status" value="2"/>
</dbReference>
<dbReference type="PRINTS" id="PR00943">
    <property type="entry name" value="CUATPASE"/>
</dbReference>
<feature type="domain" description="HMA" evidence="24">
    <location>
        <begin position="4"/>
        <end position="70"/>
    </location>
</feature>
<evidence type="ECO:0000256" key="9">
    <source>
        <dbReference type="ARBA" id="ARBA00022723"/>
    </source>
</evidence>
<comment type="subcellular location">
    <subcellularLocation>
        <location evidence="1">Cell membrane</location>
        <topology evidence="1">Multi-pass membrane protein</topology>
    </subcellularLocation>
</comment>
<evidence type="ECO:0000256" key="18">
    <source>
        <dbReference type="ARBA" id="ARBA00023065"/>
    </source>
</evidence>
<dbReference type="Gene3D" id="3.40.50.1000">
    <property type="entry name" value="HAD superfamily/HAD-like"/>
    <property type="match status" value="1"/>
</dbReference>
<feature type="transmembrane region" description="Helical" evidence="23">
    <location>
        <begin position="431"/>
        <end position="451"/>
    </location>
</feature>
<keyword evidence="10" id="KW-0677">Repeat</keyword>
<feature type="transmembrane region" description="Helical" evidence="23">
    <location>
        <begin position="766"/>
        <end position="784"/>
    </location>
</feature>
<reference evidence="25 26" key="1">
    <citation type="submission" date="2016-02" db="EMBL/GenBank/DDBJ databases">
        <title>Genome sequence of Tissierella creatinophila DSM 6911.</title>
        <authorList>
            <person name="Poehlein A."/>
            <person name="Daniel R."/>
        </authorList>
    </citation>
    <scope>NUCLEOTIDE SEQUENCE [LARGE SCALE GENOMIC DNA]</scope>
    <source>
        <strain evidence="25 26">DSM 6911</strain>
    </source>
</reference>
<evidence type="ECO:0000256" key="5">
    <source>
        <dbReference type="ARBA" id="ARBA00022448"/>
    </source>
</evidence>
<dbReference type="SUPFAM" id="SSF81665">
    <property type="entry name" value="Calcium ATPase, transmembrane domain M"/>
    <property type="match status" value="1"/>
</dbReference>
<evidence type="ECO:0000256" key="15">
    <source>
        <dbReference type="ARBA" id="ARBA00022967"/>
    </source>
</evidence>
<keyword evidence="7" id="KW-0597">Phosphoprotein</keyword>
<evidence type="ECO:0000256" key="13">
    <source>
        <dbReference type="ARBA" id="ARBA00022840"/>
    </source>
</evidence>
<keyword evidence="18" id="KW-0406">Ion transport</keyword>
<feature type="transmembrane region" description="Helical" evidence="23">
    <location>
        <begin position="162"/>
        <end position="180"/>
    </location>
</feature>
<evidence type="ECO:0000256" key="4">
    <source>
        <dbReference type="ARBA" id="ARBA00015102"/>
    </source>
</evidence>
<dbReference type="GO" id="GO:0005524">
    <property type="term" value="F:ATP binding"/>
    <property type="evidence" value="ECO:0007669"/>
    <property type="project" value="UniProtKB-UniRule"/>
</dbReference>
<keyword evidence="8 23" id="KW-0812">Transmembrane</keyword>
<dbReference type="InterPro" id="IPR018303">
    <property type="entry name" value="ATPase_P-typ_P_site"/>
</dbReference>
<dbReference type="NCBIfam" id="TIGR00003">
    <property type="entry name" value="copper ion binding protein"/>
    <property type="match status" value="2"/>
</dbReference>
<dbReference type="SUPFAM" id="SSF56784">
    <property type="entry name" value="HAD-like"/>
    <property type="match status" value="1"/>
</dbReference>
<gene>
    <name evidence="25" type="primary">copA_1</name>
    <name evidence="25" type="ORF">TICRE_05610</name>
</gene>
<feature type="transmembrane region" description="Helical" evidence="23">
    <location>
        <begin position="743"/>
        <end position="760"/>
    </location>
</feature>
<evidence type="ECO:0000256" key="6">
    <source>
        <dbReference type="ARBA" id="ARBA00022475"/>
    </source>
</evidence>
<dbReference type="SFLD" id="SFLDG00002">
    <property type="entry name" value="C1.7:_P-type_atpase_like"/>
    <property type="match status" value="1"/>
</dbReference>
<dbReference type="Pfam" id="PF00702">
    <property type="entry name" value="Hydrolase"/>
    <property type="match status" value="1"/>
</dbReference>
<dbReference type="GO" id="GO:0140581">
    <property type="term" value="F:P-type monovalent copper transporter activity"/>
    <property type="evidence" value="ECO:0007669"/>
    <property type="project" value="UniProtKB-EC"/>
</dbReference>
<dbReference type="InterPro" id="IPR036163">
    <property type="entry name" value="HMA_dom_sf"/>
</dbReference>
<keyword evidence="5" id="KW-0813">Transport</keyword>
<evidence type="ECO:0000313" key="25">
    <source>
        <dbReference type="EMBL" id="OLS03448.1"/>
    </source>
</evidence>
<dbReference type="Pfam" id="PF00403">
    <property type="entry name" value="HMA"/>
    <property type="match status" value="2"/>
</dbReference>
<keyword evidence="19 23" id="KW-0472">Membrane</keyword>
<dbReference type="PRINTS" id="PR00119">
    <property type="entry name" value="CATATPASE"/>
</dbReference>